<evidence type="ECO:0000256" key="9">
    <source>
        <dbReference type="ARBA" id="ARBA00022840"/>
    </source>
</evidence>
<feature type="binding site" evidence="13">
    <location>
        <position position="222"/>
    </location>
    <ligand>
        <name>Zn(2+)</name>
        <dbReference type="ChEBI" id="CHEBI:29105"/>
    </ligand>
</feature>
<reference evidence="17" key="1">
    <citation type="journal article" date="2017" name="Genome Announc.">
        <title>High-Quality Whole-Genome Sequences of the Oligo-Mouse-Microbiota Bacterial Community.</title>
        <authorList>
            <person name="Garzetti D."/>
            <person name="Brugiroux S."/>
            <person name="Bunk B."/>
            <person name="Pukall R."/>
            <person name="McCoy K.D."/>
            <person name="Macpherson A.J."/>
            <person name="Stecher B."/>
        </authorList>
    </citation>
    <scope>NUCLEOTIDE SEQUENCE</scope>
    <source>
        <strain evidence="17">KB18</strain>
    </source>
</reference>
<dbReference type="InterPro" id="IPR014729">
    <property type="entry name" value="Rossmann-like_a/b/a_fold"/>
</dbReference>
<dbReference type="EMBL" id="CP065321">
    <property type="protein sequence ID" value="QQR31325.1"/>
    <property type="molecule type" value="Genomic_DNA"/>
</dbReference>
<evidence type="ECO:0000313" key="20">
    <source>
        <dbReference type="Proteomes" id="UP000596035"/>
    </source>
</evidence>
<dbReference type="GO" id="GO:0004817">
    <property type="term" value="F:cysteine-tRNA ligase activity"/>
    <property type="evidence" value="ECO:0007669"/>
    <property type="project" value="UniProtKB-UniRule"/>
</dbReference>
<keyword evidence="5 13" id="KW-0436">Ligase</keyword>
<dbReference type="HAMAP" id="MF_00041">
    <property type="entry name" value="Cys_tRNA_synth"/>
    <property type="match status" value="1"/>
</dbReference>
<dbReference type="InterPro" id="IPR015803">
    <property type="entry name" value="Cys-tRNA-ligase"/>
</dbReference>
<evidence type="ECO:0000256" key="5">
    <source>
        <dbReference type="ARBA" id="ARBA00022598"/>
    </source>
</evidence>
<feature type="binding site" evidence="13">
    <location>
        <position position="27"/>
    </location>
    <ligand>
        <name>Zn(2+)</name>
        <dbReference type="ChEBI" id="CHEBI:29105"/>
    </ligand>
</feature>
<dbReference type="SUPFAM" id="SSF47323">
    <property type="entry name" value="Anticodon-binding domain of a subclass of class I aminoacyl-tRNA synthetases"/>
    <property type="match status" value="1"/>
</dbReference>
<dbReference type="GO" id="GO:0008270">
    <property type="term" value="F:zinc ion binding"/>
    <property type="evidence" value="ECO:0007669"/>
    <property type="project" value="UniProtKB-UniRule"/>
</dbReference>
<organism evidence="18 20">
    <name type="scientific">Acutalibacter muris</name>
    <dbReference type="NCBI Taxonomy" id="1796620"/>
    <lineage>
        <taxon>Bacteria</taxon>
        <taxon>Bacillati</taxon>
        <taxon>Bacillota</taxon>
        <taxon>Clostridia</taxon>
        <taxon>Eubacteriales</taxon>
        <taxon>Acutalibacteraceae</taxon>
        <taxon>Acutalibacter</taxon>
    </lineage>
</organism>
<keyword evidence="4 13" id="KW-0963">Cytoplasm</keyword>
<dbReference type="InterPro" id="IPR009080">
    <property type="entry name" value="tRNAsynth_Ia_anticodon-bd"/>
</dbReference>
<keyword evidence="8 13" id="KW-0862">Zinc</keyword>
<dbReference type="GO" id="GO:0006423">
    <property type="term" value="P:cysteinyl-tRNA aminoacylation"/>
    <property type="evidence" value="ECO:0007669"/>
    <property type="project" value="UniProtKB-UniRule"/>
</dbReference>
<comment type="caution">
    <text evidence="13">Lacks conserved residue(s) required for the propagation of feature annotation.</text>
</comment>
<evidence type="ECO:0000256" key="2">
    <source>
        <dbReference type="ARBA" id="ARBA00005594"/>
    </source>
</evidence>
<dbReference type="SUPFAM" id="SSF52374">
    <property type="entry name" value="Nucleotidylyl transferase"/>
    <property type="match status" value="1"/>
</dbReference>
<dbReference type="Pfam" id="PF01406">
    <property type="entry name" value="tRNA-synt_1e"/>
    <property type="match status" value="1"/>
</dbReference>
<evidence type="ECO:0000256" key="12">
    <source>
        <dbReference type="ARBA" id="ARBA00047398"/>
    </source>
</evidence>
<comment type="catalytic activity">
    <reaction evidence="12 13">
        <text>tRNA(Cys) + L-cysteine + ATP = L-cysteinyl-tRNA(Cys) + AMP + diphosphate</text>
        <dbReference type="Rhea" id="RHEA:17773"/>
        <dbReference type="Rhea" id="RHEA-COMP:9661"/>
        <dbReference type="Rhea" id="RHEA-COMP:9679"/>
        <dbReference type="ChEBI" id="CHEBI:30616"/>
        <dbReference type="ChEBI" id="CHEBI:33019"/>
        <dbReference type="ChEBI" id="CHEBI:35235"/>
        <dbReference type="ChEBI" id="CHEBI:78442"/>
        <dbReference type="ChEBI" id="CHEBI:78517"/>
        <dbReference type="ChEBI" id="CHEBI:456215"/>
        <dbReference type="EC" id="6.1.1.16"/>
    </reaction>
</comment>
<evidence type="ECO:0000256" key="11">
    <source>
        <dbReference type="ARBA" id="ARBA00023146"/>
    </source>
</evidence>
<dbReference type="KEGG" id="amur:ADH66_16165"/>
<dbReference type="PANTHER" id="PTHR10890">
    <property type="entry name" value="CYSTEINYL-TRNA SYNTHETASE"/>
    <property type="match status" value="1"/>
</dbReference>
<evidence type="ECO:0000256" key="7">
    <source>
        <dbReference type="ARBA" id="ARBA00022741"/>
    </source>
</evidence>
<evidence type="ECO:0000313" key="17">
    <source>
        <dbReference type="EMBL" id="ASB42056.1"/>
    </source>
</evidence>
<evidence type="ECO:0000313" key="19">
    <source>
        <dbReference type="Proteomes" id="UP000196710"/>
    </source>
</evidence>
<evidence type="ECO:0000256" key="1">
    <source>
        <dbReference type="ARBA" id="ARBA00004496"/>
    </source>
</evidence>
<dbReference type="EMBL" id="CP021422">
    <property type="protein sequence ID" value="ASB42056.1"/>
    <property type="molecule type" value="Genomic_DNA"/>
</dbReference>
<dbReference type="Pfam" id="PF09190">
    <property type="entry name" value="DALR_2"/>
    <property type="match status" value="1"/>
</dbReference>
<reference evidence="18 20" key="3">
    <citation type="submission" date="2020-11" db="EMBL/GenBank/DDBJ databases">
        <title>Closed and high quality bacterial genomes of the OMM12 community.</title>
        <authorList>
            <person name="Marbouty M."/>
            <person name="Lamy-Besnier Q."/>
            <person name="Debarbieux L."/>
            <person name="Koszul R."/>
        </authorList>
    </citation>
    <scope>NUCLEOTIDE SEQUENCE [LARGE SCALE GENOMIC DNA]</scope>
    <source>
        <strain evidence="18 20">KB18</strain>
    </source>
</reference>
<name>A0A1Z2XUD0_9FIRM</name>
<dbReference type="Gene3D" id="3.40.50.620">
    <property type="entry name" value="HUPs"/>
    <property type="match status" value="1"/>
</dbReference>
<feature type="domain" description="tRNA synthetases class I catalytic" evidence="14">
    <location>
        <begin position="16"/>
        <end position="327"/>
    </location>
</feature>
<dbReference type="InterPro" id="IPR015273">
    <property type="entry name" value="Cys-tRNA-synt_Ia_DALR"/>
</dbReference>
<dbReference type="Proteomes" id="UP000596035">
    <property type="component" value="Chromosome"/>
</dbReference>
<evidence type="ECO:0000259" key="16">
    <source>
        <dbReference type="Pfam" id="PF23493"/>
    </source>
</evidence>
<dbReference type="InterPro" id="IPR056411">
    <property type="entry name" value="CysS_C"/>
</dbReference>
<comment type="subunit">
    <text evidence="3 13">Monomer.</text>
</comment>
<gene>
    <name evidence="13 18" type="primary">cysS</name>
    <name evidence="17" type="ORF">ADH66_16165</name>
    <name evidence="18" type="ORF">I5Q82_06545</name>
</gene>
<keyword evidence="10 13" id="KW-0648">Protein biosynthesis</keyword>
<dbReference type="Gene3D" id="1.20.120.1910">
    <property type="entry name" value="Cysteine-tRNA ligase, C-terminal anti-codon recognition domain"/>
    <property type="match status" value="1"/>
</dbReference>
<dbReference type="Proteomes" id="UP000196710">
    <property type="component" value="Chromosome"/>
</dbReference>
<dbReference type="CDD" id="cd00672">
    <property type="entry name" value="CysRS_core"/>
    <property type="match status" value="1"/>
</dbReference>
<evidence type="ECO:0000256" key="4">
    <source>
        <dbReference type="ARBA" id="ARBA00022490"/>
    </source>
</evidence>
<feature type="domain" description="Cysteinyl-tRNA synthetase class Ia DALR" evidence="15">
    <location>
        <begin position="357"/>
        <end position="380"/>
    </location>
</feature>
<evidence type="ECO:0000256" key="10">
    <source>
        <dbReference type="ARBA" id="ARBA00022917"/>
    </source>
</evidence>
<reference evidence="19" key="2">
    <citation type="submission" date="2017-05" db="EMBL/GenBank/DDBJ databases">
        <title>Improved OligoMM genomes.</title>
        <authorList>
            <person name="Garzetti D."/>
        </authorList>
    </citation>
    <scope>NUCLEOTIDE SEQUENCE [LARGE SCALE GENOMIC DNA]</scope>
    <source>
        <strain evidence="19">KB18</strain>
    </source>
</reference>
<evidence type="ECO:0000256" key="13">
    <source>
        <dbReference type="HAMAP-Rule" id="MF_00041"/>
    </source>
</evidence>
<dbReference type="AlphaFoldDB" id="A0A1Z2XUD0"/>
<dbReference type="PRINTS" id="PR00983">
    <property type="entry name" value="TRNASYNTHCYS"/>
</dbReference>
<feature type="short sequence motif" description="'HIGH' region" evidence="13">
    <location>
        <begin position="29"/>
        <end position="39"/>
    </location>
</feature>
<dbReference type="InterPro" id="IPR024909">
    <property type="entry name" value="Cys-tRNA/MSH_ligase"/>
</dbReference>
<dbReference type="NCBIfam" id="TIGR00435">
    <property type="entry name" value="cysS"/>
    <property type="match status" value="1"/>
</dbReference>
<keyword evidence="11 13" id="KW-0030">Aminoacyl-tRNA synthetase</keyword>
<dbReference type="Pfam" id="PF23493">
    <property type="entry name" value="CysS_C"/>
    <property type="match status" value="1"/>
</dbReference>
<sequence length="470" mass="52554">MKLTNTLTMKKEDFATYEPGVVKMYTCGPTVYGRAHIGNLRSYIMEDVLEKALEYEGYRVDRVMNITDVGHLTSDADTGEDKMLKGARKEHKSVLELADMYTKAFFEDCARLNIRKPATVVPATTRIEDFIEMVQALLTKGYAYIAGGNVYFDTSKLDRYHVFGNQNAEDLAVGVRDSVEEDGNKRNKTDFVLWFTKSKFEDQELKWDSPWGIGYPGWHIECSAISLRELGEHLDLHCGGIDNAFPHHTNEIAQSEAYLGHSWCTHWFHVLHLNDAGGKISKSKGAKLTVSLLEEKGYDPLVYRLFNLQSHYRKPLTFSFESLDNAAQAYQKLTARVTALGKGGQPDMAKAEPYIERFKAALGNDLNTAGALTVLYDMLKSDLTDATKRWLAGDFDRVLGLDLLSGKGAESGKAAVDSGLAEEIEGLIAKRAEARKNKDWAAADAIRDELAARHVVVKDTPQGVQWHIEN</sequence>
<protein>
    <recommendedName>
        <fullName evidence="13">Cysteine--tRNA ligase</fullName>
        <ecNumber evidence="13">6.1.1.16</ecNumber>
    </recommendedName>
    <alternativeName>
        <fullName evidence="13">Cysteinyl-tRNA synthetase</fullName>
        <shortName evidence="13">CysRS</shortName>
    </alternativeName>
</protein>
<accession>A0A1Z2XUD0</accession>
<keyword evidence="9 13" id="KW-0067">ATP-binding</keyword>
<dbReference type="GO" id="GO:0005524">
    <property type="term" value="F:ATP binding"/>
    <property type="evidence" value="ECO:0007669"/>
    <property type="project" value="UniProtKB-UniRule"/>
</dbReference>
<keyword evidence="19" id="KW-1185">Reference proteome</keyword>
<comment type="cofactor">
    <cofactor evidence="13">
        <name>Zn(2+)</name>
        <dbReference type="ChEBI" id="CHEBI:29105"/>
    </cofactor>
    <text evidence="13">Binds 1 zinc ion per subunit.</text>
</comment>
<proteinExistence type="inferred from homology"/>
<comment type="subcellular location">
    <subcellularLocation>
        <location evidence="1 13">Cytoplasm</location>
    </subcellularLocation>
</comment>
<dbReference type="EC" id="6.1.1.16" evidence="13"/>
<evidence type="ECO:0000256" key="3">
    <source>
        <dbReference type="ARBA" id="ARBA00011245"/>
    </source>
</evidence>
<evidence type="ECO:0000259" key="15">
    <source>
        <dbReference type="Pfam" id="PF09190"/>
    </source>
</evidence>
<evidence type="ECO:0000256" key="6">
    <source>
        <dbReference type="ARBA" id="ARBA00022723"/>
    </source>
</evidence>
<evidence type="ECO:0000259" key="14">
    <source>
        <dbReference type="Pfam" id="PF01406"/>
    </source>
</evidence>
<evidence type="ECO:0000256" key="8">
    <source>
        <dbReference type="ARBA" id="ARBA00022833"/>
    </source>
</evidence>
<keyword evidence="6 13" id="KW-0479">Metal-binding</keyword>
<feature type="binding site" evidence="13">
    <location>
        <position position="282"/>
    </location>
    <ligand>
        <name>ATP</name>
        <dbReference type="ChEBI" id="CHEBI:30616"/>
    </ligand>
</feature>
<dbReference type="RefSeq" id="WP_066538720.1">
    <property type="nucleotide sequence ID" value="NZ_CP021422.1"/>
</dbReference>
<feature type="domain" description="Cysteinyl-tRNA ligase anticodon binding" evidence="16">
    <location>
        <begin position="418"/>
        <end position="466"/>
    </location>
</feature>
<dbReference type="PANTHER" id="PTHR10890:SF3">
    <property type="entry name" value="CYSTEINE--TRNA LIGASE, CYTOPLASMIC"/>
    <property type="match status" value="1"/>
</dbReference>
<feature type="binding site" evidence="13">
    <location>
        <position position="251"/>
    </location>
    <ligand>
        <name>Zn(2+)</name>
        <dbReference type="ChEBI" id="CHEBI:29105"/>
    </ligand>
</feature>
<keyword evidence="7 13" id="KW-0547">Nucleotide-binding</keyword>
<feature type="binding site" evidence="13">
    <location>
        <position position="247"/>
    </location>
    <ligand>
        <name>Zn(2+)</name>
        <dbReference type="ChEBI" id="CHEBI:29105"/>
    </ligand>
</feature>
<dbReference type="GO" id="GO:0005829">
    <property type="term" value="C:cytosol"/>
    <property type="evidence" value="ECO:0007669"/>
    <property type="project" value="TreeGrafter"/>
</dbReference>
<evidence type="ECO:0000313" key="18">
    <source>
        <dbReference type="EMBL" id="QQR31325.1"/>
    </source>
</evidence>
<dbReference type="InterPro" id="IPR032678">
    <property type="entry name" value="tRNA-synt_1_cat_dom"/>
</dbReference>
<comment type="similarity">
    <text evidence="2 13">Belongs to the class-I aminoacyl-tRNA synthetase family.</text>
</comment>